<dbReference type="EMBL" id="MU267617">
    <property type="protein sequence ID" value="KAH7914188.1"/>
    <property type="molecule type" value="Genomic_DNA"/>
</dbReference>
<organism evidence="1 2">
    <name type="scientific">Hygrophoropsis aurantiaca</name>
    <dbReference type="NCBI Taxonomy" id="72124"/>
    <lineage>
        <taxon>Eukaryota</taxon>
        <taxon>Fungi</taxon>
        <taxon>Dikarya</taxon>
        <taxon>Basidiomycota</taxon>
        <taxon>Agaricomycotina</taxon>
        <taxon>Agaricomycetes</taxon>
        <taxon>Agaricomycetidae</taxon>
        <taxon>Boletales</taxon>
        <taxon>Coniophorineae</taxon>
        <taxon>Hygrophoropsidaceae</taxon>
        <taxon>Hygrophoropsis</taxon>
    </lineage>
</organism>
<proteinExistence type="predicted"/>
<evidence type="ECO:0000313" key="2">
    <source>
        <dbReference type="Proteomes" id="UP000790377"/>
    </source>
</evidence>
<comment type="caution">
    <text evidence="1">The sequence shown here is derived from an EMBL/GenBank/DDBJ whole genome shotgun (WGS) entry which is preliminary data.</text>
</comment>
<sequence>MSAKQNTRIDVHHHIFIDAQQKIKRNLEVGWRTPAENLPWSPASSLAAMDALQIQTAILSPPPFSSAGPCPENHAAIREYNKYASQLCELYPARFGFFAGLPFLSDVKAALSEIAFAIDELKADGIAIISSYGEGEDAKYIADNSYDLIWEELNRRHVVVFLHGAQTPSSTPFPHPMLGLPITEVVILLNLLLRDQSRFDHSKVPNETFKAAAHLVVTGKIRRFRNVKVILAHLGGCTPFLAARVAVLSKHMGCPLSHDEILEDFSKFYYETALSSHDATLSAMKNFVAPEHMLFGTDFPAVSVKMAEWYGKNLEEFYAGDPSELGDITCRNALALFPNLQRRLASLETSTEPTSELITHKNGRSGKIPSHNML</sequence>
<protein>
    <submittedName>
        <fullName evidence="1">Uncharacterized protein</fullName>
    </submittedName>
</protein>
<accession>A0ACB8AN82</accession>
<keyword evidence="2" id="KW-1185">Reference proteome</keyword>
<gene>
    <name evidence="1" type="ORF">BJ138DRAFT_1144318</name>
</gene>
<reference evidence="1" key="1">
    <citation type="journal article" date="2021" name="New Phytol.">
        <title>Evolutionary innovations through gain and loss of genes in the ectomycorrhizal Boletales.</title>
        <authorList>
            <person name="Wu G."/>
            <person name="Miyauchi S."/>
            <person name="Morin E."/>
            <person name="Kuo A."/>
            <person name="Drula E."/>
            <person name="Varga T."/>
            <person name="Kohler A."/>
            <person name="Feng B."/>
            <person name="Cao Y."/>
            <person name="Lipzen A."/>
            <person name="Daum C."/>
            <person name="Hundley H."/>
            <person name="Pangilinan J."/>
            <person name="Johnson J."/>
            <person name="Barry K."/>
            <person name="LaButti K."/>
            <person name="Ng V."/>
            <person name="Ahrendt S."/>
            <person name="Min B."/>
            <person name="Choi I.G."/>
            <person name="Park H."/>
            <person name="Plett J.M."/>
            <person name="Magnuson J."/>
            <person name="Spatafora J.W."/>
            <person name="Nagy L.G."/>
            <person name="Henrissat B."/>
            <person name="Grigoriev I.V."/>
            <person name="Yang Z.L."/>
            <person name="Xu J."/>
            <person name="Martin F.M."/>
        </authorList>
    </citation>
    <scope>NUCLEOTIDE SEQUENCE</scope>
    <source>
        <strain evidence="1">ATCC 28755</strain>
    </source>
</reference>
<name>A0ACB8AN82_9AGAM</name>
<dbReference type="Proteomes" id="UP000790377">
    <property type="component" value="Unassembled WGS sequence"/>
</dbReference>
<evidence type="ECO:0000313" key="1">
    <source>
        <dbReference type="EMBL" id="KAH7914188.1"/>
    </source>
</evidence>